<keyword evidence="1" id="KW-0472">Membrane</keyword>
<geneLocation type="chloroplast" evidence="4"/>
<feature type="compositionally biased region" description="Acidic residues" evidence="3">
    <location>
        <begin position="612"/>
        <end position="628"/>
    </location>
</feature>
<dbReference type="Pfam" id="PF05758">
    <property type="entry name" value="Ycf1"/>
    <property type="match status" value="2"/>
</dbReference>
<feature type="transmembrane region" description="Helical" evidence="1">
    <location>
        <begin position="57"/>
        <end position="78"/>
    </location>
</feature>
<keyword evidence="1 4" id="KW-0150">Chloroplast</keyword>
<feature type="coiled-coil region" evidence="2">
    <location>
        <begin position="756"/>
        <end position="783"/>
    </location>
</feature>
<feature type="compositionally biased region" description="Basic and acidic residues" evidence="3">
    <location>
        <begin position="264"/>
        <end position="273"/>
    </location>
</feature>
<name>A0A1Y1D731_DENDA</name>
<reference evidence="4" key="1">
    <citation type="submission" date="2016-10" db="EMBL/GenBank/DDBJ databases">
        <authorList>
            <person name="Varghese N."/>
        </authorList>
    </citation>
    <scope>NUCLEOTIDE SEQUENCE</scope>
</reference>
<sequence length="1840" mass="220553">MIFKSFLLGNPLSLCMKIINSVVVVGLYYGFLTTFSIGPSYLFLLRARVMEEGTEKEVSATTGFIAGQLMMFISIYYAPLHLALGRPHTITVLVLPYLLFHFFWNNHKNFFDYGSTTRNSMRNLSIQCVFLNNLIFQLFNHFILPSSTLARLVNIYMFRCNNKILFLTSSFVGWLIGHILFMKWVGLVLFWIRQNHSIRSNKYLVSELRNSMARIFSILLFITCVYYLGRMPSPIVTKKLKEKETSETEEGGERKEESDVETTSEMKETKQEQEGSTEENPSLFSEEREDLDKIDETEEIRVNGKEKTKDEFHFKEARYQDQDSPVYEDSDLETHQENWELGRLKEEKKKRMNMWVEKTFVTFFFDFKRWNRPLRYIKNKKLENALRNEMSQFFFFTCTSDGKQIISFTYPPSLSTFSEMLEQRISLYIIEKLYDEDLYNSWIYTNEKKKCNLNNELKSRIQILEKNEGSSSLDILEKRTILCDDEKKKKCLPKAYDPFFNGPYRGTRKKLDSRAIMNTYTDTEDLVESFFINKIHDLLINDSVELYRQSFLNSKEEKGIDSESQAKYLQFVFDVITTHTKDQKTMKKESIGIRIEEVSKKVSRWSYKLTENVEEEEEENEEELEEDDHEIHSRRAKLVVIYNDNDQNTNSISSIQNTSNNDKNDDQMEEGEVALIRYSQQSDFRRNLIKGSMRAQRRKTVIWDLFQVNVHSPLFLDRLDKMSFFSSFDINEMKNIIFRNWMGREQESELKISYFENDDKDKKEEKEKEEKRYKNEQIEISEAWDAFIFTQVIRSLMLITQSFLRKYILLPSLIIVKNLFRMLLFQIPEWDEDFKEWNREIHIKCTYNGVQLSETEFPQDWLIDGIQIKILYPFCLKPWRKSKAQSHHRDLMKKKEKRTNFCFLTVWGMEAELPFGSPRKRPFFFEPIYKELQKRKKKVKNKFSQVLKSLNKKIKSFLKIRKEKTKGVVQVIKLIMKKLEKVNTIFLFELRKEKVYEPNENKKDFKRNNKILRESSVIEKRMKDLSDKTIKIRNQIEQTAKDKKKKEIVLISDNKGSGSQKHILKILKRKNIRLMRKSHYFIKSFIEKIYIDILLCTITVSKINAQLFFESTKKIFNKSIYNNEINQEQEGIDETNQNTMNFLLTLKKLKSFSNTDNTTNSNQNSNTYWNLSSLSQAYVFYKISQNQLLNKYQLRPVLKYQGSYPFFKDNLKDYCMIHGIFNSHNKIHTYVMNEWKNWLKGHYQYDLSQKKRSPLVPKEWRNRINKHRMIQNKESNQLDLYQKYQFIYSMKKNDYAANSFMSQKDKWKKHYRYDLFSYKYINLPNLYISGSTLEINGDQEIPSHFNISKPESFYVLVSIPSNDYLEKGYLIDRNTNLDRKYLDCRILHLCFINNIEIWTDAHIGIKIQKDTKTEIKNFQKMEKKDLFFPTIHQEIKPCNQKSFFFDCMGMNKERFYDTASNHDTISNLETWFFPEFVLLFDVYKMKPWIIPIKSLFFHFSINEKSKSINVNPKKSSNKKKDRELVNSKQEENEQQVQGNLVWNLRKIKKENQKTVEEDYARLEMKKVLKKKQYKSKNEMELDFFLKKYLLFQLRWADPLKKEIMKNIRIYCLLLRLRNPKEIAISSIQRGEINIDEMLIQKDLVLAELIRKGIFIIEPICLSIQRKGKYIIYQTMDISLVDKKKHQTKKKYTKKRYIEKGGFEKSIARHSNIFLSGDKNHYDLLVPENILSPRRRREFRIRICFNSRNFHVVDRNTRFCNENKIRNCGQFLNEDKHINTDRKDFMKFKLFLWPNFRLEDVACMNRYWFDTNNSSRFSMSRIHMYSQFRMNSIPMKNEKNL</sequence>
<keyword evidence="1" id="KW-1001">Plastid inner membrane</keyword>
<evidence type="ECO:0000313" key="4">
    <source>
        <dbReference type="EMBL" id="BAX88477.1"/>
    </source>
</evidence>
<feature type="transmembrane region" description="Helical" evidence="1">
    <location>
        <begin position="124"/>
        <end position="144"/>
    </location>
</feature>
<comment type="function">
    <text evidence="1">Involved in protein precursor import into chloroplasts. May be part of an intermediate translocation complex acting as a protein-conducting channel at the inner envelope.</text>
</comment>
<organism evidence="4">
    <name type="scientific">Dendrobium denneanum</name>
    <name type="common">Orchid</name>
    <name type="synonym">Dendrobium aurantiacum var. denneanum</name>
    <dbReference type="NCBI Taxonomy" id="181002"/>
    <lineage>
        <taxon>Eukaryota</taxon>
        <taxon>Viridiplantae</taxon>
        <taxon>Streptophyta</taxon>
        <taxon>Embryophyta</taxon>
        <taxon>Tracheophyta</taxon>
        <taxon>Spermatophyta</taxon>
        <taxon>Magnoliopsida</taxon>
        <taxon>Liliopsida</taxon>
        <taxon>Asparagales</taxon>
        <taxon>Orchidaceae</taxon>
        <taxon>Epidendroideae</taxon>
        <taxon>Malaxideae</taxon>
        <taxon>Dendrobiinae</taxon>
        <taxon>Dendrobium</taxon>
    </lineage>
</organism>
<protein>
    <recommendedName>
        <fullName evidence="1">Protein TIC 214</fullName>
    </recommendedName>
    <alternativeName>
        <fullName evidence="1">Translocon at the inner envelope membrane of chloroplasts 214</fullName>
    </alternativeName>
</protein>
<reference evidence="4" key="2">
    <citation type="journal article" date="2017" name="Sci. Rep.">
        <title>Comparative analysis of Dendrobium plastomes and utility of plastomic mutational hotspots.</title>
        <authorList>
            <person name="Zhitao N."/>
            <person name="Shuying Z."/>
            <person name="Jiajia P."/>
            <person name="Ludan L."/>
            <person name="Jing S."/>
            <person name="Xiaoyu D."/>
        </authorList>
    </citation>
    <scope>NUCLEOTIDE SEQUENCE</scope>
</reference>
<evidence type="ECO:0000256" key="2">
    <source>
        <dbReference type="SAM" id="Coils"/>
    </source>
</evidence>
<dbReference type="RefSeq" id="YP_009400864.1">
    <property type="nucleotide sequence ID" value="NC_035324.1"/>
</dbReference>
<keyword evidence="1" id="KW-0812">Transmembrane</keyword>
<dbReference type="EMBL" id="LC192955">
    <property type="protein sequence ID" value="BAX88477.1"/>
    <property type="molecule type" value="Genomic_DNA"/>
</dbReference>
<feature type="transmembrane region" description="Helical" evidence="1">
    <location>
        <begin position="18"/>
        <end position="45"/>
    </location>
</feature>
<keyword evidence="2" id="KW-0175">Coiled coil</keyword>
<feature type="region of interest" description="Disordered" evidence="3">
    <location>
        <begin position="612"/>
        <end position="631"/>
    </location>
</feature>
<keyword evidence="1" id="KW-0813">Transport</keyword>
<dbReference type="PANTHER" id="PTHR33163">
    <property type="entry name" value="PROTEIN TIC 214-RELATED"/>
    <property type="match status" value="1"/>
</dbReference>
<dbReference type="GeneID" id="33363705"/>
<keyword evidence="1" id="KW-1133">Transmembrane helix</keyword>
<comment type="similarity">
    <text evidence="1">Belongs to the TIC214 family.</text>
</comment>
<feature type="region of interest" description="Disordered" evidence="3">
    <location>
        <begin position="1510"/>
        <end position="1532"/>
    </location>
</feature>
<keyword evidence="1" id="KW-0653">Protein transport</keyword>
<feature type="compositionally biased region" description="Basic and acidic residues" evidence="3">
    <location>
        <begin position="1518"/>
        <end position="1531"/>
    </location>
</feature>
<gene>
    <name evidence="4" type="primary">ycf1</name>
    <name evidence="1" type="synonym">TIC214</name>
</gene>
<dbReference type="PANTHER" id="PTHR33163:SF40">
    <property type="entry name" value="PROTEIN TIC 214"/>
    <property type="match status" value="1"/>
</dbReference>
<evidence type="ECO:0000256" key="3">
    <source>
        <dbReference type="SAM" id="MobiDB-lite"/>
    </source>
</evidence>
<keyword evidence="1 4" id="KW-0934">Plastid</keyword>
<feature type="transmembrane region" description="Helical" evidence="1">
    <location>
        <begin position="84"/>
        <end position="104"/>
    </location>
</feature>
<dbReference type="GO" id="GO:0009706">
    <property type="term" value="C:chloroplast inner membrane"/>
    <property type="evidence" value="ECO:0007669"/>
    <property type="project" value="UniProtKB-SubCell"/>
</dbReference>
<dbReference type="InterPro" id="IPR008896">
    <property type="entry name" value="TIC214"/>
</dbReference>
<dbReference type="GO" id="GO:0015031">
    <property type="term" value="P:protein transport"/>
    <property type="evidence" value="ECO:0007669"/>
    <property type="project" value="UniProtKB-KW"/>
</dbReference>
<feature type="compositionally biased region" description="Basic and acidic residues" evidence="3">
    <location>
        <begin position="240"/>
        <end position="257"/>
    </location>
</feature>
<feature type="region of interest" description="Disordered" evidence="3">
    <location>
        <begin position="240"/>
        <end position="290"/>
    </location>
</feature>
<evidence type="ECO:0000256" key="1">
    <source>
        <dbReference type="RuleBase" id="RU364085"/>
    </source>
</evidence>
<feature type="transmembrane region" description="Helical" evidence="1">
    <location>
        <begin position="212"/>
        <end position="229"/>
    </location>
</feature>
<comment type="subcellular location">
    <subcellularLocation>
        <location evidence="1">Plastid</location>
        <location evidence="1">Chloroplast inner membrane</location>
    </subcellularLocation>
</comment>
<comment type="subunit">
    <text evidence="1">Part of the Tic complex.</text>
</comment>
<feature type="transmembrane region" description="Helical" evidence="1">
    <location>
        <begin position="164"/>
        <end position="192"/>
    </location>
</feature>
<proteinExistence type="inferred from homology"/>
<accession>A0A1Y1D731</accession>